<organism evidence="1">
    <name type="scientific">hydrocarbon metagenome</name>
    <dbReference type="NCBI Taxonomy" id="938273"/>
    <lineage>
        <taxon>unclassified sequences</taxon>
        <taxon>metagenomes</taxon>
        <taxon>ecological metagenomes</taxon>
    </lineage>
</organism>
<proteinExistence type="predicted"/>
<name>A0A0W8EA73_9ZZZZ</name>
<gene>
    <name evidence="1" type="ORF">ASZ90_017198</name>
</gene>
<dbReference type="AlphaFoldDB" id="A0A0W8EA73"/>
<sequence>MGKFFRKLKVQCGNRHWPLSIEADQLRVGVETILESWHDTGCWWEGESEKVFYRICCQDGGVREIFYDLSSREWFLYRIYD</sequence>
<accession>A0A0W8EA73</accession>
<reference evidence="1" key="1">
    <citation type="journal article" date="2015" name="Proc. Natl. Acad. Sci. U.S.A.">
        <title>Networks of energetic and metabolic interactions define dynamics in microbial communities.</title>
        <authorList>
            <person name="Embree M."/>
            <person name="Liu J.K."/>
            <person name="Al-Bassam M.M."/>
            <person name="Zengler K."/>
        </authorList>
    </citation>
    <scope>NUCLEOTIDE SEQUENCE</scope>
</reference>
<comment type="caution">
    <text evidence="1">The sequence shown here is derived from an EMBL/GenBank/DDBJ whole genome shotgun (WGS) entry which is preliminary data.</text>
</comment>
<evidence type="ECO:0000313" key="1">
    <source>
        <dbReference type="EMBL" id="KUG05366.1"/>
    </source>
</evidence>
<protein>
    <submittedName>
        <fullName evidence="1">Uncharacterized protein</fullName>
    </submittedName>
</protein>
<dbReference type="EMBL" id="LNQE01001818">
    <property type="protein sequence ID" value="KUG05366.1"/>
    <property type="molecule type" value="Genomic_DNA"/>
</dbReference>